<reference evidence="1 2" key="1">
    <citation type="journal article" date="2023" name="Plants (Basel)">
        <title>Bridging the Gap: Combining Genomics and Transcriptomics Approaches to Understand Stylosanthes scabra, an Orphan Legume from the Brazilian Caatinga.</title>
        <authorList>
            <person name="Ferreira-Neto J.R.C."/>
            <person name="da Silva M.D."/>
            <person name="Binneck E."/>
            <person name="de Melo N.F."/>
            <person name="da Silva R.H."/>
            <person name="de Melo A.L.T.M."/>
            <person name="Pandolfi V."/>
            <person name="Bustamante F.O."/>
            <person name="Brasileiro-Vidal A.C."/>
            <person name="Benko-Iseppon A.M."/>
        </authorList>
    </citation>
    <scope>NUCLEOTIDE SEQUENCE [LARGE SCALE GENOMIC DNA]</scope>
    <source>
        <tissue evidence="1">Leaves</tissue>
    </source>
</reference>
<sequence>MEYSLSSPLVSLQWTPPAFGVVKINYDASKMQDITDTGFGCIIRDNNGTWQHGCAGCIPDTSALG</sequence>
<evidence type="ECO:0008006" key="3">
    <source>
        <dbReference type="Google" id="ProtNLM"/>
    </source>
</evidence>
<accession>A0ABU6WLB9</accession>
<feature type="non-terminal residue" evidence="1">
    <location>
        <position position="65"/>
    </location>
</feature>
<comment type="caution">
    <text evidence="1">The sequence shown here is derived from an EMBL/GenBank/DDBJ whole genome shotgun (WGS) entry which is preliminary data.</text>
</comment>
<evidence type="ECO:0000313" key="2">
    <source>
        <dbReference type="Proteomes" id="UP001341840"/>
    </source>
</evidence>
<evidence type="ECO:0000313" key="1">
    <source>
        <dbReference type="EMBL" id="MED6185093.1"/>
    </source>
</evidence>
<gene>
    <name evidence="1" type="ORF">PIB30_053643</name>
</gene>
<keyword evidence="2" id="KW-1185">Reference proteome</keyword>
<name>A0ABU6WLB9_9FABA</name>
<dbReference type="EMBL" id="JASCZI010181643">
    <property type="protein sequence ID" value="MED6185093.1"/>
    <property type="molecule type" value="Genomic_DNA"/>
</dbReference>
<organism evidence="1 2">
    <name type="scientific">Stylosanthes scabra</name>
    <dbReference type="NCBI Taxonomy" id="79078"/>
    <lineage>
        <taxon>Eukaryota</taxon>
        <taxon>Viridiplantae</taxon>
        <taxon>Streptophyta</taxon>
        <taxon>Embryophyta</taxon>
        <taxon>Tracheophyta</taxon>
        <taxon>Spermatophyta</taxon>
        <taxon>Magnoliopsida</taxon>
        <taxon>eudicotyledons</taxon>
        <taxon>Gunneridae</taxon>
        <taxon>Pentapetalae</taxon>
        <taxon>rosids</taxon>
        <taxon>fabids</taxon>
        <taxon>Fabales</taxon>
        <taxon>Fabaceae</taxon>
        <taxon>Papilionoideae</taxon>
        <taxon>50 kb inversion clade</taxon>
        <taxon>dalbergioids sensu lato</taxon>
        <taxon>Dalbergieae</taxon>
        <taxon>Pterocarpus clade</taxon>
        <taxon>Stylosanthes</taxon>
    </lineage>
</organism>
<protein>
    <recommendedName>
        <fullName evidence="3">RNase H type-1 domain-containing protein</fullName>
    </recommendedName>
</protein>
<proteinExistence type="predicted"/>
<dbReference type="Proteomes" id="UP001341840">
    <property type="component" value="Unassembled WGS sequence"/>
</dbReference>